<dbReference type="Proteomes" id="UP000598775">
    <property type="component" value="Unassembled WGS sequence"/>
</dbReference>
<gene>
    <name evidence="3" type="ORF">GCM10011399_01680</name>
</gene>
<dbReference type="GO" id="GO:0005829">
    <property type="term" value="C:cytosol"/>
    <property type="evidence" value="ECO:0007669"/>
    <property type="project" value="TreeGrafter"/>
</dbReference>
<dbReference type="InterPro" id="IPR013096">
    <property type="entry name" value="Cupin_2"/>
</dbReference>
<dbReference type="SMART" id="SM00530">
    <property type="entry name" value="HTH_XRE"/>
    <property type="match status" value="1"/>
</dbReference>
<dbReference type="Pfam" id="PF07883">
    <property type="entry name" value="Cupin_2"/>
    <property type="match status" value="1"/>
</dbReference>
<keyword evidence="4" id="KW-1185">Reference proteome</keyword>
<dbReference type="PANTHER" id="PTHR46797">
    <property type="entry name" value="HTH-TYPE TRANSCRIPTIONAL REGULATOR"/>
    <property type="match status" value="1"/>
</dbReference>
<dbReference type="CDD" id="cd00093">
    <property type="entry name" value="HTH_XRE"/>
    <property type="match status" value="1"/>
</dbReference>
<evidence type="ECO:0000313" key="3">
    <source>
        <dbReference type="EMBL" id="GGF11489.1"/>
    </source>
</evidence>
<dbReference type="PANTHER" id="PTHR46797:SF1">
    <property type="entry name" value="METHYLPHOSPHONATE SYNTHASE"/>
    <property type="match status" value="1"/>
</dbReference>
<accession>A0A917EVB3</accession>
<comment type="caution">
    <text evidence="3">The sequence shown here is derived from an EMBL/GenBank/DDBJ whole genome shotgun (WGS) entry which is preliminary data.</text>
</comment>
<dbReference type="PROSITE" id="PS50943">
    <property type="entry name" value="HTH_CROC1"/>
    <property type="match status" value="1"/>
</dbReference>
<evidence type="ECO:0000313" key="4">
    <source>
        <dbReference type="Proteomes" id="UP000598775"/>
    </source>
</evidence>
<dbReference type="AlphaFoldDB" id="A0A917EVB3"/>
<dbReference type="InterPro" id="IPR014710">
    <property type="entry name" value="RmlC-like_jellyroll"/>
</dbReference>
<keyword evidence="1" id="KW-0238">DNA-binding</keyword>
<dbReference type="Pfam" id="PF13560">
    <property type="entry name" value="HTH_31"/>
    <property type="match status" value="1"/>
</dbReference>
<dbReference type="Gene3D" id="2.60.120.10">
    <property type="entry name" value="Jelly Rolls"/>
    <property type="match status" value="1"/>
</dbReference>
<dbReference type="InterPro" id="IPR001387">
    <property type="entry name" value="Cro/C1-type_HTH"/>
</dbReference>
<organism evidence="3 4">
    <name type="scientific">Subtercola lobariae</name>
    <dbReference type="NCBI Taxonomy" id="1588641"/>
    <lineage>
        <taxon>Bacteria</taxon>
        <taxon>Bacillati</taxon>
        <taxon>Actinomycetota</taxon>
        <taxon>Actinomycetes</taxon>
        <taxon>Micrococcales</taxon>
        <taxon>Microbacteriaceae</taxon>
        <taxon>Subtercola</taxon>
    </lineage>
</organism>
<name>A0A917EVB3_9MICO</name>
<dbReference type="RefSeq" id="WP_188672216.1">
    <property type="nucleotide sequence ID" value="NZ_BMGP01000001.1"/>
</dbReference>
<dbReference type="SUPFAM" id="SSF51182">
    <property type="entry name" value="RmlC-like cupins"/>
    <property type="match status" value="1"/>
</dbReference>
<proteinExistence type="predicted"/>
<dbReference type="InterPro" id="IPR010982">
    <property type="entry name" value="Lambda_DNA-bd_dom_sf"/>
</dbReference>
<dbReference type="InterPro" id="IPR050807">
    <property type="entry name" value="TransReg_Diox_bact_type"/>
</dbReference>
<dbReference type="Gene3D" id="1.10.260.40">
    <property type="entry name" value="lambda repressor-like DNA-binding domains"/>
    <property type="match status" value="1"/>
</dbReference>
<reference evidence="3 4" key="1">
    <citation type="journal article" date="2014" name="Int. J. Syst. Evol. Microbiol.">
        <title>Complete genome sequence of Corynebacterium casei LMG S-19264T (=DSM 44701T), isolated from a smear-ripened cheese.</title>
        <authorList>
            <consortium name="US DOE Joint Genome Institute (JGI-PGF)"/>
            <person name="Walter F."/>
            <person name="Albersmeier A."/>
            <person name="Kalinowski J."/>
            <person name="Ruckert C."/>
        </authorList>
    </citation>
    <scope>NUCLEOTIDE SEQUENCE [LARGE SCALE GENOMIC DNA]</scope>
    <source>
        <strain evidence="3 4">CGMCC 1.12976</strain>
    </source>
</reference>
<dbReference type="InterPro" id="IPR011051">
    <property type="entry name" value="RmlC_Cupin_sf"/>
</dbReference>
<feature type="domain" description="HTH cro/C1-type" evidence="2">
    <location>
        <begin position="21"/>
        <end position="75"/>
    </location>
</feature>
<dbReference type="EMBL" id="BMGP01000001">
    <property type="protein sequence ID" value="GGF11489.1"/>
    <property type="molecule type" value="Genomic_DNA"/>
</dbReference>
<dbReference type="GO" id="GO:0003677">
    <property type="term" value="F:DNA binding"/>
    <property type="evidence" value="ECO:0007669"/>
    <property type="project" value="UniProtKB-KW"/>
</dbReference>
<dbReference type="SUPFAM" id="SSF47413">
    <property type="entry name" value="lambda repressor-like DNA-binding domains"/>
    <property type="match status" value="1"/>
</dbReference>
<dbReference type="GO" id="GO:0003700">
    <property type="term" value="F:DNA-binding transcription factor activity"/>
    <property type="evidence" value="ECO:0007669"/>
    <property type="project" value="TreeGrafter"/>
</dbReference>
<protein>
    <submittedName>
        <fullName evidence="3">XRE family transcriptional regulator</fullName>
    </submittedName>
</protein>
<evidence type="ECO:0000256" key="1">
    <source>
        <dbReference type="ARBA" id="ARBA00023125"/>
    </source>
</evidence>
<evidence type="ECO:0000259" key="2">
    <source>
        <dbReference type="PROSITE" id="PS50943"/>
    </source>
</evidence>
<sequence length="197" mass="21172">MTSDPSDSADSALVQRLGAQLKALRERRGLTTRQLAAQAGISQAFLSQLERGLSSPSIVTTYRLADALDVLPGALLPAPAGELVTVVRADEGRMLSVANRPDAVQGRVLSMGSNSALEVIDYVIEPGKYISEWFQTAGDLAVYVISGELDVEVESAGTWRLGPRDLMMHPSSLRHRWMLPGTHPAHVLLTVAHPPKA</sequence>